<dbReference type="Proteomes" id="UP000054624">
    <property type="component" value="Unassembled WGS sequence"/>
</dbReference>
<organism evidence="2 3">
    <name type="scientific">Caballeronia temeraria</name>
    <dbReference type="NCBI Taxonomy" id="1777137"/>
    <lineage>
        <taxon>Bacteria</taxon>
        <taxon>Pseudomonadati</taxon>
        <taxon>Pseudomonadota</taxon>
        <taxon>Betaproteobacteria</taxon>
        <taxon>Burkholderiales</taxon>
        <taxon>Burkholderiaceae</taxon>
        <taxon>Caballeronia</taxon>
    </lineage>
</organism>
<accession>A0A158ABK3</accession>
<dbReference type="OrthoDB" id="8970804at2"/>
<evidence type="ECO:0000313" key="3">
    <source>
        <dbReference type="Proteomes" id="UP000054624"/>
    </source>
</evidence>
<gene>
    <name evidence="2" type="ORF">AWB76_02137</name>
</gene>
<evidence type="ECO:0000256" key="1">
    <source>
        <dbReference type="SAM" id="MobiDB-lite"/>
    </source>
</evidence>
<reference evidence="3" key="1">
    <citation type="submission" date="2016-01" db="EMBL/GenBank/DDBJ databases">
        <authorList>
            <person name="Peeters Charlotte."/>
        </authorList>
    </citation>
    <scope>NUCLEOTIDE SEQUENCE [LARGE SCALE GENOMIC DNA]</scope>
</reference>
<feature type="region of interest" description="Disordered" evidence="1">
    <location>
        <begin position="46"/>
        <end position="73"/>
    </location>
</feature>
<evidence type="ECO:0000313" key="2">
    <source>
        <dbReference type="EMBL" id="SAK55214.1"/>
    </source>
</evidence>
<protein>
    <recommendedName>
        <fullName evidence="4">Oxalate:formate antiporter</fullName>
    </recommendedName>
</protein>
<name>A0A158ABK3_9BURK</name>
<evidence type="ECO:0008006" key="4">
    <source>
        <dbReference type="Google" id="ProtNLM"/>
    </source>
</evidence>
<dbReference type="RefSeq" id="WP_061160066.1">
    <property type="nucleotide sequence ID" value="NZ_FCOI02000005.1"/>
</dbReference>
<dbReference type="STRING" id="1777137.AWB76_02137"/>
<dbReference type="AlphaFoldDB" id="A0A158ABK3"/>
<sequence>MSIALLVVVGFALVAVGAGVTFMIASAVPQSMLQRAQDHGRFAGLAAEDQNGGSGKRVDAGRPHLGNQAINAI</sequence>
<proteinExistence type="predicted"/>
<keyword evidence="3" id="KW-1185">Reference proteome</keyword>
<dbReference type="EMBL" id="FCOI02000005">
    <property type="protein sequence ID" value="SAK55214.1"/>
    <property type="molecule type" value="Genomic_DNA"/>
</dbReference>